<dbReference type="InterPro" id="IPR013102">
    <property type="entry name" value="PYNP_C"/>
</dbReference>
<evidence type="ECO:0000256" key="3">
    <source>
        <dbReference type="ARBA" id="ARBA00022676"/>
    </source>
</evidence>
<dbReference type="InterPro" id="IPR035902">
    <property type="entry name" value="Nuc_phospho_transferase"/>
</dbReference>
<evidence type="ECO:0000259" key="5">
    <source>
        <dbReference type="SMART" id="SM00941"/>
    </source>
</evidence>
<dbReference type="InterPro" id="IPR017459">
    <property type="entry name" value="Glycosyl_Trfase_fam3_N_dom"/>
</dbReference>
<dbReference type="SMART" id="SM00941">
    <property type="entry name" value="PYNP_C"/>
    <property type="match status" value="1"/>
</dbReference>
<dbReference type="Pfam" id="PF00591">
    <property type="entry name" value="Glycos_transf_3"/>
    <property type="match status" value="1"/>
</dbReference>
<dbReference type="Gene3D" id="3.40.1030.10">
    <property type="entry name" value="Nucleoside phosphorylase/phosphoribosyltransferase catalytic domain"/>
    <property type="match status" value="1"/>
</dbReference>
<accession>A0A023X699</accession>
<dbReference type="PANTHER" id="PTHR10515">
    <property type="entry name" value="THYMIDINE PHOSPHORYLASE"/>
    <property type="match status" value="1"/>
</dbReference>
<dbReference type="EMBL" id="JAWXXX010000001">
    <property type="protein sequence ID" value="MDX5894928.1"/>
    <property type="molecule type" value="Genomic_DNA"/>
</dbReference>
<dbReference type="InterPro" id="IPR000053">
    <property type="entry name" value="Thymidine/pyrmidine_PPase"/>
</dbReference>
<gene>
    <name evidence="6" type="ORF">RradSPS_2242</name>
    <name evidence="7" type="ORF">SIL72_12945</name>
</gene>
<protein>
    <submittedName>
        <fullName evidence="6">Pyrimidine-nucleoside phosphorylase</fullName>
    </submittedName>
    <submittedName>
        <fullName evidence="7">Thymidine phosphorylase</fullName>
        <ecNumber evidence="7">2.4.2.4</ecNumber>
    </submittedName>
</protein>
<dbReference type="InterPro" id="IPR000312">
    <property type="entry name" value="Glycosyl_Trfase_fam3"/>
</dbReference>
<evidence type="ECO:0000313" key="6">
    <source>
        <dbReference type="EMBL" id="AHY47525.1"/>
    </source>
</evidence>
<keyword evidence="3 7" id="KW-0328">Glycosyltransferase</keyword>
<dbReference type="Pfam" id="PF07831">
    <property type="entry name" value="PYNP_C"/>
    <property type="match status" value="1"/>
</dbReference>
<dbReference type="Gene3D" id="3.90.1170.30">
    <property type="entry name" value="Pyrimidine nucleoside phosphorylase-like, C-terminal domain"/>
    <property type="match status" value="1"/>
</dbReference>
<dbReference type="GO" id="GO:0006213">
    <property type="term" value="P:pyrimidine nucleoside metabolic process"/>
    <property type="evidence" value="ECO:0007669"/>
    <property type="project" value="InterPro"/>
</dbReference>
<feature type="domain" description="Pyrimidine nucleoside phosphorylase C-terminal" evidence="5">
    <location>
        <begin position="345"/>
        <end position="417"/>
    </location>
</feature>
<dbReference type="GO" id="GO:0004645">
    <property type="term" value="F:1,4-alpha-oligoglucan phosphorylase activity"/>
    <property type="evidence" value="ECO:0007669"/>
    <property type="project" value="InterPro"/>
</dbReference>
<comment type="subunit">
    <text evidence="2">Homodimer.</text>
</comment>
<dbReference type="OrthoDB" id="9763887at2"/>
<reference evidence="6 8" key="1">
    <citation type="submission" date="2014-03" db="EMBL/GenBank/DDBJ databases">
        <title>Complete genome sequence of the Radio-Resistant Rubrobacter radiotolerans RSPS-4.</title>
        <authorList>
            <person name="Egas C.C."/>
            <person name="Barroso C.C."/>
            <person name="Froufe H.J.C."/>
            <person name="Pacheco J.J."/>
            <person name="Albuquerque L.L."/>
            <person name="da Costa M.M.S."/>
        </authorList>
    </citation>
    <scope>NUCLEOTIDE SEQUENCE [LARGE SCALE GENOMIC DNA]</scope>
    <source>
        <strain evidence="6 8">RSPS-4</strain>
    </source>
</reference>
<dbReference type="SUPFAM" id="SSF47648">
    <property type="entry name" value="Nucleoside phosphorylase/phosphoribosyltransferase N-terminal domain"/>
    <property type="match status" value="1"/>
</dbReference>
<evidence type="ECO:0000256" key="1">
    <source>
        <dbReference type="ARBA" id="ARBA00006915"/>
    </source>
</evidence>
<organism evidence="6 8">
    <name type="scientific">Rubrobacter radiotolerans</name>
    <name type="common">Arthrobacter radiotolerans</name>
    <dbReference type="NCBI Taxonomy" id="42256"/>
    <lineage>
        <taxon>Bacteria</taxon>
        <taxon>Bacillati</taxon>
        <taxon>Actinomycetota</taxon>
        <taxon>Rubrobacteria</taxon>
        <taxon>Rubrobacterales</taxon>
        <taxon>Rubrobacteraceae</taxon>
        <taxon>Rubrobacter</taxon>
    </lineage>
</organism>
<evidence type="ECO:0000256" key="4">
    <source>
        <dbReference type="ARBA" id="ARBA00022679"/>
    </source>
</evidence>
<dbReference type="Gene3D" id="1.20.970.10">
    <property type="entry name" value="Transferase, Pyrimidine Nucleoside Phosphorylase, Chain C"/>
    <property type="match status" value="1"/>
</dbReference>
<dbReference type="Proteomes" id="UP000025229">
    <property type="component" value="Chromosome"/>
</dbReference>
<name>A0A023X699_RUBRA</name>
<dbReference type="SUPFAM" id="SSF52418">
    <property type="entry name" value="Nucleoside phosphorylase/phosphoribosyltransferase catalytic domain"/>
    <property type="match status" value="1"/>
</dbReference>
<keyword evidence="4 7" id="KW-0808">Transferase</keyword>
<proteinExistence type="inferred from homology"/>
<dbReference type="Pfam" id="PF02885">
    <property type="entry name" value="Glycos_trans_3N"/>
    <property type="match status" value="1"/>
</dbReference>
<dbReference type="SUPFAM" id="SSF54680">
    <property type="entry name" value="Pyrimidine nucleoside phosphorylase C-terminal domain"/>
    <property type="match status" value="1"/>
</dbReference>
<dbReference type="InterPro" id="IPR017872">
    <property type="entry name" value="Pyrmidine_PPase_CS"/>
</dbReference>
<evidence type="ECO:0000313" key="7">
    <source>
        <dbReference type="EMBL" id="MDX5894928.1"/>
    </source>
</evidence>
<dbReference type="eggNOG" id="COG0213">
    <property type="taxonomic scope" value="Bacteria"/>
</dbReference>
<dbReference type="HOGENOM" id="CLU_025040_0_1_11"/>
<dbReference type="PANTHER" id="PTHR10515:SF0">
    <property type="entry name" value="THYMIDINE PHOSPHORYLASE"/>
    <property type="match status" value="1"/>
</dbReference>
<dbReference type="EC" id="2.4.2.4" evidence="7"/>
<dbReference type="KEGG" id="rrd:RradSPS_2242"/>
<dbReference type="PATRIC" id="fig|42256.3.peg.2284"/>
<dbReference type="InterPro" id="IPR036566">
    <property type="entry name" value="PYNP-like_C_sf"/>
</dbReference>
<dbReference type="FunFam" id="3.40.1030.10:FF:000003">
    <property type="entry name" value="Pyrimidine-nucleoside phosphorylase"/>
    <property type="match status" value="1"/>
</dbReference>
<dbReference type="NCBIfam" id="NF004490">
    <property type="entry name" value="PRK05820.1"/>
    <property type="match status" value="1"/>
</dbReference>
<dbReference type="PIRSF" id="PIRSF000478">
    <property type="entry name" value="TP_PyNP"/>
    <property type="match status" value="1"/>
</dbReference>
<dbReference type="Proteomes" id="UP001281130">
    <property type="component" value="Unassembled WGS sequence"/>
</dbReference>
<dbReference type="GO" id="GO:0006206">
    <property type="term" value="P:pyrimidine nucleobase metabolic process"/>
    <property type="evidence" value="ECO:0007669"/>
    <property type="project" value="InterPro"/>
</dbReference>
<evidence type="ECO:0000256" key="2">
    <source>
        <dbReference type="ARBA" id="ARBA00011738"/>
    </source>
</evidence>
<dbReference type="GO" id="GO:0005829">
    <property type="term" value="C:cytosol"/>
    <property type="evidence" value="ECO:0007669"/>
    <property type="project" value="TreeGrafter"/>
</dbReference>
<dbReference type="InterPro" id="IPR036320">
    <property type="entry name" value="Glycosyl_Trfase_fam3_N_dom_sf"/>
</dbReference>
<dbReference type="InterPro" id="IPR018090">
    <property type="entry name" value="Pyrmidine_PPas_bac/euk"/>
</dbReference>
<comment type="similarity">
    <text evidence="1">Belongs to the thymidine/pyrimidine-nucleoside phosphorylase family.</text>
</comment>
<dbReference type="GO" id="GO:0009032">
    <property type="term" value="F:thymidine phosphorylase activity"/>
    <property type="evidence" value="ECO:0007669"/>
    <property type="project" value="UniProtKB-EC"/>
</dbReference>
<dbReference type="NCBIfam" id="TIGR02644">
    <property type="entry name" value="Y_phosphoryl"/>
    <property type="match status" value="1"/>
</dbReference>
<dbReference type="AlphaFoldDB" id="A0A023X699"/>
<sequence length="431" mass="45165">MSDQRSDSTAINAVLDAIEVKKFGGELSEEQISSVVAGYTDGSVPDYQMAALLMAIFINGMSREETVALTRTMADSGERYSFPECVDKHSTGGVGDKVSLTALPIVAACGAPVAKLSGRGLGVTGGTIDKLESIPGFTFEMTERQFREQIERVGMALTEAGDLAPADKAIYALRDTTGTVDSLPLIGSSIVSKKAATGAGFLIYDVKCGSGAFMKTPEKARELAELLVDLSEALGVSSSALITDMDNPLGRAVGNALEVRESVALLKGEEAPEDLARMARAVAVRLLQLKDTPDPERAVEEALTSGAAYAKLCEFVEAQGGDPGFLESPVVSGSVAEVRAAEGGYVERFDALGVGQAALVLGAGREKKGDPLDYGAGVEVLVRSGERVEAGEPVALLYGEKNVERAEKLVREALRLSEQPTESAPAILDSL</sequence>
<reference evidence="7" key="2">
    <citation type="submission" date="2023-11" db="EMBL/GenBank/DDBJ databases">
        <title>MicrobeMod: A computational toolkit for identifying prokaryotic methylation and restriction-modification with nanopore sequencing.</title>
        <authorList>
            <person name="Crits-Christoph A."/>
            <person name="Kang S.C."/>
            <person name="Lee H."/>
            <person name="Ostrov N."/>
        </authorList>
    </citation>
    <scope>NUCLEOTIDE SEQUENCE</scope>
    <source>
        <strain evidence="7">ATCC 51242</strain>
    </source>
</reference>
<dbReference type="RefSeq" id="WP_051589731.1">
    <property type="nucleotide sequence ID" value="NZ_CP007514.1"/>
</dbReference>
<dbReference type="EMBL" id="CP007514">
    <property type="protein sequence ID" value="AHY47525.1"/>
    <property type="molecule type" value="Genomic_DNA"/>
</dbReference>
<keyword evidence="8" id="KW-1185">Reference proteome</keyword>
<dbReference type="PROSITE" id="PS00647">
    <property type="entry name" value="THYMID_PHOSPHORYLASE"/>
    <property type="match status" value="1"/>
</dbReference>
<evidence type="ECO:0000313" key="8">
    <source>
        <dbReference type="Proteomes" id="UP000025229"/>
    </source>
</evidence>
<dbReference type="STRING" id="42256.RradSPS_2242"/>